<name>A0A409XCU2_PSICY</name>
<keyword evidence="3" id="KW-1185">Reference proteome</keyword>
<feature type="compositionally biased region" description="Polar residues" evidence="1">
    <location>
        <begin position="170"/>
        <end position="190"/>
    </location>
</feature>
<accession>A0A409XCU2</accession>
<feature type="region of interest" description="Disordered" evidence="1">
    <location>
        <begin position="167"/>
        <end position="239"/>
    </location>
</feature>
<gene>
    <name evidence="2" type="ORF">CVT25_009972</name>
</gene>
<evidence type="ECO:0000256" key="1">
    <source>
        <dbReference type="SAM" id="MobiDB-lite"/>
    </source>
</evidence>
<comment type="caution">
    <text evidence="2">The sequence shown here is derived from an EMBL/GenBank/DDBJ whole genome shotgun (WGS) entry which is preliminary data.</text>
</comment>
<dbReference type="EMBL" id="NHYD01002059">
    <property type="protein sequence ID" value="PPQ88592.1"/>
    <property type="molecule type" value="Genomic_DNA"/>
</dbReference>
<proteinExistence type="predicted"/>
<evidence type="ECO:0000313" key="2">
    <source>
        <dbReference type="EMBL" id="PPQ88592.1"/>
    </source>
</evidence>
<dbReference type="InParanoid" id="A0A409XCU2"/>
<dbReference type="Proteomes" id="UP000283269">
    <property type="component" value="Unassembled WGS sequence"/>
</dbReference>
<protein>
    <submittedName>
        <fullName evidence="2">Uncharacterized protein</fullName>
    </submittedName>
</protein>
<organism evidence="2 3">
    <name type="scientific">Psilocybe cyanescens</name>
    <dbReference type="NCBI Taxonomy" id="93625"/>
    <lineage>
        <taxon>Eukaryota</taxon>
        <taxon>Fungi</taxon>
        <taxon>Dikarya</taxon>
        <taxon>Basidiomycota</taxon>
        <taxon>Agaricomycotina</taxon>
        <taxon>Agaricomycetes</taxon>
        <taxon>Agaricomycetidae</taxon>
        <taxon>Agaricales</taxon>
        <taxon>Agaricineae</taxon>
        <taxon>Strophariaceae</taxon>
        <taxon>Psilocybe</taxon>
    </lineage>
</organism>
<evidence type="ECO:0000313" key="3">
    <source>
        <dbReference type="Proteomes" id="UP000283269"/>
    </source>
</evidence>
<feature type="compositionally biased region" description="Polar residues" evidence="1">
    <location>
        <begin position="210"/>
        <end position="221"/>
    </location>
</feature>
<dbReference type="AlphaFoldDB" id="A0A409XCU2"/>
<sequence length="239" mass="26488">MAVPHFTSLCIFSQSFLDSKHLTKRWEQSLEGINISLKDYKNNLSSGNHDTVIDDSVLHGDQIANSESTLPSSVDTAEQYTQGRYDDYMHADDFGSKHIEISFSPAAQKMLAELAGDLYNIAVHVVNDVINMAMSDIWSQSQTEVGEQDLLFHDFGSCERQYKMHEHLSPQATKATSIPPSEQNSTIKASTSRKAKTPLVKAMTLKRKASIQSGGSMTSIPDSLPEVSRGCRPKIISHR</sequence>
<reference evidence="2 3" key="1">
    <citation type="journal article" date="2018" name="Evol. Lett.">
        <title>Horizontal gene cluster transfer increased hallucinogenic mushroom diversity.</title>
        <authorList>
            <person name="Reynolds H.T."/>
            <person name="Vijayakumar V."/>
            <person name="Gluck-Thaler E."/>
            <person name="Korotkin H.B."/>
            <person name="Matheny P.B."/>
            <person name="Slot J.C."/>
        </authorList>
    </citation>
    <scope>NUCLEOTIDE SEQUENCE [LARGE SCALE GENOMIC DNA]</scope>
    <source>
        <strain evidence="2 3">2631</strain>
    </source>
</reference>